<organism evidence="6 7">
    <name type="scientific">Fundicoccus culcitae</name>
    <dbReference type="NCBI Taxonomy" id="2969821"/>
    <lineage>
        <taxon>Bacteria</taxon>
        <taxon>Bacillati</taxon>
        <taxon>Bacillota</taxon>
        <taxon>Bacilli</taxon>
        <taxon>Lactobacillales</taxon>
        <taxon>Aerococcaceae</taxon>
        <taxon>Fundicoccus</taxon>
    </lineage>
</organism>
<dbReference type="RefSeq" id="WP_313794860.1">
    <property type="nucleotide sequence ID" value="NZ_CP102453.1"/>
</dbReference>
<keyword evidence="3" id="KW-0408">Iron</keyword>
<dbReference type="CDD" id="cd00056">
    <property type="entry name" value="ENDO3c"/>
    <property type="match status" value="1"/>
</dbReference>
<evidence type="ECO:0000256" key="4">
    <source>
        <dbReference type="ARBA" id="ARBA00023014"/>
    </source>
</evidence>
<proteinExistence type="predicted"/>
<evidence type="ECO:0000259" key="5">
    <source>
        <dbReference type="SMART" id="SM00478"/>
    </source>
</evidence>
<dbReference type="Gene3D" id="1.10.340.30">
    <property type="entry name" value="Hypothetical protein, domain 2"/>
    <property type="match status" value="1"/>
</dbReference>
<evidence type="ECO:0000256" key="3">
    <source>
        <dbReference type="ARBA" id="ARBA00023004"/>
    </source>
</evidence>
<keyword evidence="4" id="KW-0411">Iron-sulfur</keyword>
<dbReference type="PIRSF" id="PIRSF001435">
    <property type="entry name" value="Nth"/>
    <property type="match status" value="1"/>
</dbReference>
<dbReference type="SUPFAM" id="SSF48150">
    <property type="entry name" value="DNA-glycosylase"/>
    <property type="match status" value="1"/>
</dbReference>
<evidence type="ECO:0000256" key="2">
    <source>
        <dbReference type="ARBA" id="ARBA00022723"/>
    </source>
</evidence>
<dbReference type="EMBL" id="CP102453">
    <property type="protein sequence ID" value="UUX35372.1"/>
    <property type="molecule type" value="Genomic_DNA"/>
</dbReference>
<evidence type="ECO:0000256" key="1">
    <source>
        <dbReference type="ARBA" id="ARBA00022485"/>
    </source>
</evidence>
<keyword evidence="7" id="KW-1185">Reference proteome</keyword>
<reference evidence="6 7" key="1">
    <citation type="submission" date="2022-08" db="EMBL/GenBank/DDBJ databases">
        <title>Aerococcaceae sp. nov isolated from spoiled eye mask.</title>
        <authorList>
            <person name="Zhou G."/>
            <person name="Xie X.-B."/>
            <person name="Shi Q.-S."/>
            <person name="Wang Y.-S."/>
            <person name="Wen X."/>
            <person name="Peng H."/>
            <person name="Yang X.-J."/>
            <person name="Tao H.-B."/>
            <person name="Huang X.-M."/>
        </authorList>
    </citation>
    <scope>NUCLEOTIDE SEQUENCE [LARGE SCALE GENOMIC DNA]</scope>
    <source>
        <strain evidence="7">DM20194951</strain>
    </source>
</reference>
<feature type="domain" description="HhH-GPD" evidence="5">
    <location>
        <begin position="42"/>
        <end position="201"/>
    </location>
</feature>
<dbReference type="InterPro" id="IPR011257">
    <property type="entry name" value="DNA_glycosylase"/>
</dbReference>
<protein>
    <submittedName>
        <fullName evidence="6">Deoxyribonuclease I</fullName>
    </submittedName>
</protein>
<gene>
    <name evidence="6" type="ORF">NRE15_06930</name>
</gene>
<keyword evidence="1" id="KW-0004">4Fe-4S</keyword>
<accession>A0ABY5P9E6</accession>
<dbReference type="PANTHER" id="PTHR10359:SF19">
    <property type="entry name" value="DNA REPAIR GLYCOSYLASE MJ1434-RELATED"/>
    <property type="match status" value="1"/>
</dbReference>
<evidence type="ECO:0000313" key="6">
    <source>
        <dbReference type="EMBL" id="UUX35372.1"/>
    </source>
</evidence>
<dbReference type="Proteomes" id="UP001315967">
    <property type="component" value="Chromosome"/>
</dbReference>
<keyword evidence="2" id="KW-0479">Metal-binding</keyword>
<dbReference type="InterPro" id="IPR003265">
    <property type="entry name" value="HhH-GPD_domain"/>
</dbReference>
<dbReference type="SMART" id="SM00478">
    <property type="entry name" value="ENDO3c"/>
    <property type="match status" value="1"/>
</dbReference>
<evidence type="ECO:0000313" key="7">
    <source>
        <dbReference type="Proteomes" id="UP001315967"/>
    </source>
</evidence>
<name>A0ABY5P9E6_9LACT</name>
<dbReference type="PANTHER" id="PTHR10359">
    <property type="entry name" value="A/G-SPECIFIC ADENINE GLYCOSYLASE/ENDONUCLEASE III"/>
    <property type="match status" value="1"/>
</dbReference>
<sequence>MNVIKKKVINSKDLYQLLLEMNGASGKWAAETSWEIMLGAFLVQNTTWHNTQLSINQLRTVTALEPARISELSTDDLVPLIYSSGFHSSKSQLIYEWFQWMKSYDFDEFAVLKDYPDQDVLRRRLLQFKGIGNETADVLLLYIFNQGVFIADNYARKLYAGLGVAEASGYMPLKGFVEADTVLSVLEWQDFHGQILNFGKSNLKGKGPHAHALFEEFVVQ</sequence>